<protein>
    <submittedName>
        <fullName evidence="1">Uncharacterized protein</fullName>
    </submittedName>
</protein>
<proteinExistence type="predicted"/>
<dbReference type="Proteomes" id="UP001732700">
    <property type="component" value="Chromosome 7A"/>
</dbReference>
<name>A0ACD5ZUP8_AVESA</name>
<reference evidence="1" key="1">
    <citation type="submission" date="2021-05" db="EMBL/GenBank/DDBJ databases">
        <authorList>
            <person name="Scholz U."/>
            <person name="Mascher M."/>
            <person name="Fiebig A."/>
        </authorList>
    </citation>
    <scope>NUCLEOTIDE SEQUENCE [LARGE SCALE GENOMIC DNA]</scope>
</reference>
<keyword evidence="2" id="KW-1185">Reference proteome</keyword>
<dbReference type="EnsemblPlants" id="AVESA.00010b.r2.7AG1231050.2">
    <property type="protein sequence ID" value="AVESA.00010b.r2.7AG1231050.2.CDS"/>
    <property type="gene ID" value="AVESA.00010b.r2.7AG1231050"/>
</dbReference>
<reference evidence="1" key="2">
    <citation type="submission" date="2025-09" db="UniProtKB">
        <authorList>
            <consortium name="EnsemblPlants"/>
        </authorList>
    </citation>
    <scope>IDENTIFICATION</scope>
</reference>
<organism evidence="1 2">
    <name type="scientific">Avena sativa</name>
    <name type="common">Oat</name>
    <dbReference type="NCBI Taxonomy" id="4498"/>
    <lineage>
        <taxon>Eukaryota</taxon>
        <taxon>Viridiplantae</taxon>
        <taxon>Streptophyta</taxon>
        <taxon>Embryophyta</taxon>
        <taxon>Tracheophyta</taxon>
        <taxon>Spermatophyta</taxon>
        <taxon>Magnoliopsida</taxon>
        <taxon>Liliopsida</taxon>
        <taxon>Poales</taxon>
        <taxon>Poaceae</taxon>
        <taxon>BOP clade</taxon>
        <taxon>Pooideae</taxon>
        <taxon>Poodae</taxon>
        <taxon>Poeae</taxon>
        <taxon>Poeae Chloroplast Group 1 (Aveneae type)</taxon>
        <taxon>Aveninae</taxon>
        <taxon>Avena</taxon>
    </lineage>
</organism>
<evidence type="ECO:0000313" key="2">
    <source>
        <dbReference type="Proteomes" id="UP001732700"/>
    </source>
</evidence>
<evidence type="ECO:0000313" key="1">
    <source>
        <dbReference type="EnsemblPlants" id="AVESA.00010b.r2.7AG1231050.2.CDS"/>
    </source>
</evidence>
<sequence length="481" mass="51617">MGSRFPSHQLSSGLYVSGRPEQPKEKAPVVCSAAMPYTGGDIKKSGELGKMFDLHAEKSRKSGPLGNQPSRNTSFGGAASNSGPVSNAVGRSNYSGCISSATGTGGSARAKSNSGPLNKHGEPTKRSSAPQSGGVTPMARQNSGPLPPILPTTGLITSGPISSGPLNSSGAPRKVSGPLDSNVSMKMRATSFAHNQAVTNLKVQDGFSIKASLPKPVLWSVILLFVMGFIAGGFILGAVHNAILLVVVVVIFGFVAAFLIWNICWGTRGVTGFVSRYPDTDLRTAKDGQYVKVTGVVTCGNFPLESSFQRVSRCVYTSSCLYEYKGWDSKAANTQHHRFTWGLRSMERHAVDFYISDFLSGHRALVKTGYGARLTPYVDESVVIDINPENKDMSPEFLRWLRERNLSSDDRVMRLKEGYIKEGSTVSVIGVVQRNDNVLMIVPPSESFSTGCHWGKCILPTSLDGLVLRCEDTSNSDVIPV</sequence>
<accession>A0ACD5ZUP8</accession>